<gene>
    <name evidence="2" type="ORF">O3M35_005083</name>
</gene>
<protein>
    <submittedName>
        <fullName evidence="2">Uncharacterized protein</fullName>
    </submittedName>
</protein>
<dbReference type="AlphaFoldDB" id="A0AAW1DJL3"/>
<reference evidence="2 3" key="1">
    <citation type="submission" date="2022-12" db="EMBL/GenBank/DDBJ databases">
        <title>Chromosome-level genome assembly of true bugs.</title>
        <authorList>
            <person name="Ma L."/>
            <person name="Li H."/>
        </authorList>
    </citation>
    <scope>NUCLEOTIDE SEQUENCE [LARGE SCALE GENOMIC DNA]</scope>
    <source>
        <strain evidence="2">Lab_2022b</strain>
    </source>
</reference>
<proteinExistence type="predicted"/>
<sequence length="642" mass="74837">MSKRKVFVVPLKSSKSLKCEEKNNTENVQEITESILSNNEQSQSTNNIPSTESSIQKFDKNESAINPNFQENVKTTEIDININITKDKELPKCREPAKNKKPYSRKSKSTEITGKKETVKRPKKNYDLTTPTKNIKKSFPTMNLEQYIPEILPLDSNVNYKMPSYVDDGLQNYSNINNDNQYIESNQYEQNFVKDQSYFTDDKNNYNVNENYCNLFKNSEDIDKDPFEIMVNAFVNINTNTEVTQNERSNFFENSIDDCSPDLLDISCNTGQYFTMAGPWDYDSSQDSIKSDFLEEDQDNRKLLQDILRRGKLNSEWHVPPKSLPKEERIKVQKESENSIITLAKARQEQIDQESNIIEIISEDKVESSTLPSALEQEEIELEKDRKCEEIAKCNNMIWRRPVKEKPDQEMLKGPVVNPPPPSQRILITYTPGGQKYKIDMMEGRPTKFKNVDAMMMWDIASKMNMQRMISQIEDGSFFPSSLDYEKEKKFKQHIASQKKRLAKWMSVVSWDDLENDLNFLLSEKELITTDHLIKKWRPELSQIDAFEFIENLENIEINQQILLKNPQILTTLFKLITMESKSISEKASALLEKYKALFNTSSSLFDESFKESLNKYNKAKGHLRHLYQEMLISSKFHCKLR</sequence>
<feature type="region of interest" description="Disordered" evidence="1">
    <location>
        <begin position="92"/>
        <end position="127"/>
    </location>
</feature>
<evidence type="ECO:0000313" key="3">
    <source>
        <dbReference type="Proteomes" id="UP001461498"/>
    </source>
</evidence>
<evidence type="ECO:0000313" key="2">
    <source>
        <dbReference type="EMBL" id="KAK9510260.1"/>
    </source>
</evidence>
<organism evidence="2 3">
    <name type="scientific">Rhynocoris fuscipes</name>
    <dbReference type="NCBI Taxonomy" id="488301"/>
    <lineage>
        <taxon>Eukaryota</taxon>
        <taxon>Metazoa</taxon>
        <taxon>Ecdysozoa</taxon>
        <taxon>Arthropoda</taxon>
        <taxon>Hexapoda</taxon>
        <taxon>Insecta</taxon>
        <taxon>Pterygota</taxon>
        <taxon>Neoptera</taxon>
        <taxon>Paraneoptera</taxon>
        <taxon>Hemiptera</taxon>
        <taxon>Heteroptera</taxon>
        <taxon>Panheteroptera</taxon>
        <taxon>Cimicomorpha</taxon>
        <taxon>Reduviidae</taxon>
        <taxon>Harpactorinae</taxon>
        <taxon>Harpactorini</taxon>
        <taxon>Rhynocoris</taxon>
    </lineage>
</organism>
<dbReference type="Proteomes" id="UP001461498">
    <property type="component" value="Unassembled WGS sequence"/>
</dbReference>
<name>A0AAW1DJL3_9HEMI</name>
<feature type="compositionally biased region" description="Basic and acidic residues" evidence="1">
    <location>
        <begin position="113"/>
        <end position="126"/>
    </location>
</feature>
<keyword evidence="3" id="KW-1185">Reference proteome</keyword>
<evidence type="ECO:0000256" key="1">
    <source>
        <dbReference type="SAM" id="MobiDB-lite"/>
    </source>
</evidence>
<dbReference type="EMBL" id="JAPXFL010000002">
    <property type="protein sequence ID" value="KAK9510260.1"/>
    <property type="molecule type" value="Genomic_DNA"/>
</dbReference>
<dbReference type="Gene3D" id="1.20.930.10">
    <property type="entry name" value="Conserved domain common to transcription factors TFIIS, elongin A, CRSP70"/>
    <property type="match status" value="1"/>
</dbReference>
<comment type="caution">
    <text evidence="2">The sequence shown here is derived from an EMBL/GenBank/DDBJ whole genome shotgun (WGS) entry which is preliminary data.</text>
</comment>
<accession>A0AAW1DJL3</accession>
<dbReference type="InterPro" id="IPR035441">
    <property type="entry name" value="TFIIS/LEDGF_dom_sf"/>
</dbReference>